<accession>A0A0R3WQL3</accession>
<name>A0A0R3WQL3_HYDTA</name>
<keyword evidence="3" id="KW-1185">Reference proteome</keyword>
<evidence type="ECO:0000256" key="1">
    <source>
        <dbReference type="SAM" id="MobiDB-lite"/>
    </source>
</evidence>
<sequence length="136" mass="14896">MNAYGGGGGVMLRDGASACACARGSQIASSHVGEEEEEEEGKQSEENWPSLSPASSSSSTTTTTCTPWNGKDIVWIVLCQILVCISLPSDCLRQFDCAEFIHFKQLCARCLQQNTTATDEALHLQFRVGVELWWYL</sequence>
<gene>
    <name evidence="2" type="ORF">TTAC_LOCUS3038</name>
</gene>
<evidence type="ECO:0000313" key="2">
    <source>
        <dbReference type="EMBL" id="VDM21801.1"/>
    </source>
</evidence>
<reference evidence="2 3" key="2">
    <citation type="submission" date="2018-11" db="EMBL/GenBank/DDBJ databases">
        <authorList>
            <consortium name="Pathogen Informatics"/>
        </authorList>
    </citation>
    <scope>NUCLEOTIDE SEQUENCE [LARGE SCALE GENOMIC DNA]</scope>
</reference>
<evidence type="ECO:0000313" key="3">
    <source>
        <dbReference type="Proteomes" id="UP000274429"/>
    </source>
</evidence>
<dbReference type="AlphaFoldDB" id="A0A0R3WQL3"/>
<dbReference type="WBParaSite" id="TTAC_0000305301-mRNA-1">
    <property type="protein sequence ID" value="TTAC_0000305301-mRNA-1"/>
    <property type="gene ID" value="TTAC_0000305301"/>
</dbReference>
<evidence type="ECO:0000313" key="4">
    <source>
        <dbReference type="WBParaSite" id="TTAC_0000305301-mRNA-1"/>
    </source>
</evidence>
<organism evidence="4">
    <name type="scientific">Hydatigena taeniaeformis</name>
    <name type="common">Feline tapeworm</name>
    <name type="synonym">Taenia taeniaeformis</name>
    <dbReference type="NCBI Taxonomy" id="6205"/>
    <lineage>
        <taxon>Eukaryota</taxon>
        <taxon>Metazoa</taxon>
        <taxon>Spiralia</taxon>
        <taxon>Lophotrochozoa</taxon>
        <taxon>Platyhelminthes</taxon>
        <taxon>Cestoda</taxon>
        <taxon>Eucestoda</taxon>
        <taxon>Cyclophyllidea</taxon>
        <taxon>Taeniidae</taxon>
        <taxon>Hydatigera</taxon>
    </lineage>
</organism>
<protein>
    <submittedName>
        <fullName evidence="2 4">Uncharacterized protein</fullName>
    </submittedName>
</protein>
<dbReference type="EMBL" id="UYWX01001835">
    <property type="protein sequence ID" value="VDM21801.1"/>
    <property type="molecule type" value="Genomic_DNA"/>
</dbReference>
<dbReference type="Proteomes" id="UP000274429">
    <property type="component" value="Unassembled WGS sequence"/>
</dbReference>
<feature type="compositionally biased region" description="Low complexity" evidence="1">
    <location>
        <begin position="55"/>
        <end position="64"/>
    </location>
</feature>
<proteinExistence type="predicted"/>
<feature type="region of interest" description="Disordered" evidence="1">
    <location>
        <begin position="28"/>
        <end position="67"/>
    </location>
</feature>
<reference evidence="4" key="1">
    <citation type="submission" date="2017-02" db="UniProtKB">
        <authorList>
            <consortium name="WormBaseParasite"/>
        </authorList>
    </citation>
    <scope>IDENTIFICATION</scope>
</reference>